<evidence type="ECO:0000313" key="1">
    <source>
        <dbReference type="EMBL" id="BBD07071.1"/>
    </source>
</evidence>
<protein>
    <recommendedName>
        <fullName evidence="3">Zinc/iron-chelating domain-containing protein</fullName>
    </recommendedName>
</protein>
<keyword evidence="2" id="KW-1185">Reference proteome</keyword>
<proteinExistence type="predicted"/>
<reference evidence="1 2" key="1">
    <citation type="journal article" date="2018" name="Sci. Adv.">
        <title>Multi-heme cytochromes provide a pathway for survival in energy-limited environments.</title>
        <authorList>
            <person name="Deng X."/>
            <person name="Dohmae N."/>
            <person name="Nealson K.H."/>
            <person name="Hashimoto K."/>
            <person name="Okamoto A."/>
        </authorList>
    </citation>
    <scope>NUCLEOTIDE SEQUENCE [LARGE SCALE GENOMIC DNA]</scope>
    <source>
        <strain evidence="1 2">IS5</strain>
    </source>
</reference>
<dbReference type="RefSeq" id="WP_126375958.1">
    <property type="nucleotide sequence ID" value="NZ_AP017378.1"/>
</dbReference>
<gene>
    <name evidence="1" type="ORF">DFE_0345</name>
</gene>
<dbReference type="OrthoDB" id="275146at2"/>
<evidence type="ECO:0008006" key="3">
    <source>
        <dbReference type="Google" id="ProtNLM"/>
    </source>
</evidence>
<dbReference type="KEGG" id="dfl:DFE_0345"/>
<dbReference type="EMBL" id="AP017378">
    <property type="protein sequence ID" value="BBD07071.1"/>
    <property type="molecule type" value="Genomic_DNA"/>
</dbReference>
<accession>A0A2Z6AV13</accession>
<dbReference type="Proteomes" id="UP000269883">
    <property type="component" value="Chromosome"/>
</dbReference>
<evidence type="ECO:0000313" key="2">
    <source>
        <dbReference type="Proteomes" id="UP000269883"/>
    </source>
</evidence>
<name>A0A2Z6AV13_9BACT</name>
<sequence length="187" mass="21222">MSDPHVCARCAQKGPTCCQLDPGNEEFCFPLSEMERDRILKELAGDEGAFAQQANTDGFVENLHKLFPGEQQAVDKLFPGTKFHIRLAVDEQGRCRLLGPEGCRLPREARPYYCRLFPFWFAGGKLNVFAASRCLLQREARTRLRMLALVGESDKRLKELYGRLRLAWGLAPRKGLPGIDKCHRKKS</sequence>
<organism evidence="1 2">
    <name type="scientific">Desulfovibrio ferrophilus</name>
    <dbReference type="NCBI Taxonomy" id="241368"/>
    <lineage>
        <taxon>Bacteria</taxon>
        <taxon>Pseudomonadati</taxon>
        <taxon>Thermodesulfobacteriota</taxon>
        <taxon>Desulfovibrionia</taxon>
        <taxon>Desulfovibrionales</taxon>
        <taxon>Desulfovibrionaceae</taxon>
        <taxon>Desulfovibrio</taxon>
    </lineage>
</organism>
<dbReference type="AlphaFoldDB" id="A0A2Z6AV13"/>